<dbReference type="EMBL" id="CATNWA010017139">
    <property type="protein sequence ID" value="CAI9598306.1"/>
    <property type="molecule type" value="Genomic_DNA"/>
</dbReference>
<evidence type="ECO:0000313" key="1">
    <source>
        <dbReference type="EMBL" id="CAI9598306.1"/>
    </source>
</evidence>
<evidence type="ECO:0000313" key="2">
    <source>
        <dbReference type="Proteomes" id="UP001162483"/>
    </source>
</evidence>
<keyword evidence="2" id="KW-1185">Reference proteome</keyword>
<organism evidence="1 2">
    <name type="scientific">Staurois parvus</name>
    <dbReference type="NCBI Taxonomy" id="386267"/>
    <lineage>
        <taxon>Eukaryota</taxon>
        <taxon>Metazoa</taxon>
        <taxon>Chordata</taxon>
        <taxon>Craniata</taxon>
        <taxon>Vertebrata</taxon>
        <taxon>Euteleostomi</taxon>
        <taxon>Amphibia</taxon>
        <taxon>Batrachia</taxon>
        <taxon>Anura</taxon>
        <taxon>Neobatrachia</taxon>
        <taxon>Ranoidea</taxon>
        <taxon>Ranidae</taxon>
        <taxon>Staurois</taxon>
    </lineage>
</organism>
<sequence length="87" mass="9381">MCNVSLSDDNITIPLPALLVPADMCQCWWWCSLCAGGWAACCHSILPPPPPHSLWNSSLGSVSVWIHHPPLTAIVTLPLPATDAIRL</sequence>
<accession>A0ABN9FS32</accession>
<proteinExistence type="predicted"/>
<comment type="caution">
    <text evidence="1">The sequence shown here is derived from an EMBL/GenBank/DDBJ whole genome shotgun (WGS) entry which is preliminary data.</text>
</comment>
<dbReference type="Proteomes" id="UP001162483">
    <property type="component" value="Unassembled WGS sequence"/>
</dbReference>
<gene>
    <name evidence="1" type="ORF">SPARVUS_LOCUS12382615</name>
</gene>
<reference evidence="1" key="1">
    <citation type="submission" date="2023-05" db="EMBL/GenBank/DDBJ databases">
        <authorList>
            <person name="Stuckert A."/>
        </authorList>
    </citation>
    <scope>NUCLEOTIDE SEQUENCE</scope>
</reference>
<name>A0ABN9FS32_9NEOB</name>
<protein>
    <submittedName>
        <fullName evidence="1">Uncharacterized protein</fullName>
    </submittedName>
</protein>